<dbReference type="Proteomes" id="UP000199427">
    <property type="component" value="Unassembled WGS sequence"/>
</dbReference>
<keyword evidence="9" id="KW-1185">Reference proteome</keyword>
<feature type="transmembrane region" description="Helical" evidence="6">
    <location>
        <begin position="50"/>
        <end position="69"/>
    </location>
</feature>
<proteinExistence type="predicted"/>
<dbReference type="InterPro" id="IPR051791">
    <property type="entry name" value="Pra-immunoreactive"/>
</dbReference>
<keyword evidence="3 6" id="KW-0812">Transmembrane</keyword>
<evidence type="ECO:0000256" key="6">
    <source>
        <dbReference type="SAM" id="Phobius"/>
    </source>
</evidence>
<feature type="transmembrane region" description="Helical" evidence="6">
    <location>
        <begin position="20"/>
        <end position="38"/>
    </location>
</feature>
<dbReference type="RefSeq" id="WP_091773528.1">
    <property type="nucleotide sequence ID" value="NZ_FOES01000014.1"/>
</dbReference>
<evidence type="ECO:0000313" key="8">
    <source>
        <dbReference type="EMBL" id="SEQ45713.1"/>
    </source>
</evidence>
<keyword evidence="5 6" id="KW-0472">Membrane</keyword>
<protein>
    <submittedName>
        <fullName evidence="8">Uncharacterized membrane protein YckC, RDD family</fullName>
    </submittedName>
</protein>
<feature type="transmembrane region" description="Helical" evidence="6">
    <location>
        <begin position="96"/>
        <end position="119"/>
    </location>
</feature>
<dbReference type="GO" id="GO:0005886">
    <property type="term" value="C:plasma membrane"/>
    <property type="evidence" value="ECO:0007669"/>
    <property type="project" value="UniProtKB-SubCell"/>
</dbReference>
<dbReference type="PANTHER" id="PTHR36115">
    <property type="entry name" value="PROLINE-RICH ANTIGEN HOMOLOG-RELATED"/>
    <property type="match status" value="1"/>
</dbReference>
<evidence type="ECO:0000256" key="4">
    <source>
        <dbReference type="ARBA" id="ARBA00022989"/>
    </source>
</evidence>
<comment type="subcellular location">
    <subcellularLocation>
        <location evidence="1">Cell membrane</location>
        <topology evidence="1">Multi-pass membrane protein</topology>
    </subcellularLocation>
</comment>
<sequence length="142" mass="16391">MESYTHANFLERLLAKFLDFNILSLSIALLFFMMTGHFSIDWRSSLTWDFFYVFYLVVTPLLWSGYVIGKRICKIKLKQTNGDNVDISNMIRREVVGFHLIGFLTLGLSLIASVFMVIFREDKRAIHDLIGGTYVAKADQSH</sequence>
<dbReference type="OrthoDB" id="1787043at2"/>
<feature type="domain" description="RDD" evidence="7">
    <location>
        <begin position="7"/>
        <end position="132"/>
    </location>
</feature>
<keyword evidence="4 6" id="KW-1133">Transmembrane helix</keyword>
<dbReference type="InterPro" id="IPR010432">
    <property type="entry name" value="RDD"/>
</dbReference>
<accession>A0A1H9G6Q6</accession>
<evidence type="ECO:0000256" key="5">
    <source>
        <dbReference type="ARBA" id="ARBA00023136"/>
    </source>
</evidence>
<organism evidence="8 9">
    <name type="scientific">Piscibacillus halophilus</name>
    <dbReference type="NCBI Taxonomy" id="571933"/>
    <lineage>
        <taxon>Bacteria</taxon>
        <taxon>Bacillati</taxon>
        <taxon>Bacillota</taxon>
        <taxon>Bacilli</taxon>
        <taxon>Bacillales</taxon>
        <taxon>Bacillaceae</taxon>
        <taxon>Piscibacillus</taxon>
    </lineage>
</organism>
<keyword evidence="2" id="KW-1003">Cell membrane</keyword>
<dbReference type="Pfam" id="PF06271">
    <property type="entry name" value="RDD"/>
    <property type="match status" value="1"/>
</dbReference>
<evidence type="ECO:0000256" key="1">
    <source>
        <dbReference type="ARBA" id="ARBA00004651"/>
    </source>
</evidence>
<gene>
    <name evidence="8" type="ORF">SAMN05216362_11439</name>
</gene>
<dbReference type="EMBL" id="FOES01000014">
    <property type="protein sequence ID" value="SEQ45713.1"/>
    <property type="molecule type" value="Genomic_DNA"/>
</dbReference>
<reference evidence="8 9" key="1">
    <citation type="submission" date="2016-10" db="EMBL/GenBank/DDBJ databases">
        <authorList>
            <person name="de Groot N.N."/>
        </authorList>
    </citation>
    <scope>NUCLEOTIDE SEQUENCE [LARGE SCALE GENOMIC DNA]</scope>
    <source>
        <strain evidence="8 9">DSM 21633</strain>
    </source>
</reference>
<name>A0A1H9G6Q6_9BACI</name>
<dbReference type="AlphaFoldDB" id="A0A1H9G6Q6"/>
<dbReference type="STRING" id="571933.SAMN05216362_11439"/>
<dbReference type="PANTHER" id="PTHR36115:SF9">
    <property type="entry name" value="LMO1584 PROTEIN"/>
    <property type="match status" value="1"/>
</dbReference>
<evidence type="ECO:0000313" key="9">
    <source>
        <dbReference type="Proteomes" id="UP000199427"/>
    </source>
</evidence>
<evidence type="ECO:0000256" key="3">
    <source>
        <dbReference type="ARBA" id="ARBA00022692"/>
    </source>
</evidence>
<evidence type="ECO:0000256" key="2">
    <source>
        <dbReference type="ARBA" id="ARBA00022475"/>
    </source>
</evidence>
<evidence type="ECO:0000259" key="7">
    <source>
        <dbReference type="Pfam" id="PF06271"/>
    </source>
</evidence>